<proteinExistence type="inferred from homology"/>
<evidence type="ECO:0000313" key="8">
    <source>
        <dbReference type="Proteomes" id="UP001178354"/>
    </source>
</evidence>
<dbReference type="PIRSF" id="PIRSF006278">
    <property type="entry name" value="ACCD_DCysDesulf"/>
    <property type="match status" value="1"/>
</dbReference>
<reference evidence="7" key="2">
    <citation type="submission" date="2023-08" db="EMBL/GenBank/DDBJ databases">
        <authorList>
            <person name="Luo J."/>
        </authorList>
    </citation>
    <scope>NUCLEOTIDE SEQUENCE</scope>
    <source>
        <strain evidence="7">DSM 25064</strain>
    </source>
</reference>
<reference evidence="7" key="1">
    <citation type="journal article" date="2010" name="Int. J. Syst. Evol. Microbiol.">
        <title>Porticoccus litoralis gen. nov., sp. nov., a gammaproteobacterium isolated from the Yellow Sea.</title>
        <authorList>
            <person name="Oh H.M."/>
            <person name="Kim H."/>
            <person name="Kim K.M."/>
            <person name="Min G.S."/>
            <person name="Cho J.C."/>
        </authorList>
    </citation>
    <scope>NUCLEOTIDE SEQUENCE</scope>
    <source>
        <strain evidence="7">DSM 25064</strain>
    </source>
</reference>
<dbReference type="Gene3D" id="3.40.50.1100">
    <property type="match status" value="2"/>
</dbReference>
<dbReference type="InterPro" id="IPR036052">
    <property type="entry name" value="TrpB-like_PALP_sf"/>
</dbReference>
<dbReference type="InterPro" id="IPR005966">
    <property type="entry name" value="D-Cys_desShydrase"/>
</dbReference>
<dbReference type="InterPro" id="IPR027278">
    <property type="entry name" value="ACCD_DCysDesulf"/>
</dbReference>
<dbReference type="NCBIfam" id="TIGR01275">
    <property type="entry name" value="ACC_deam_rel"/>
    <property type="match status" value="1"/>
</dbReference>
<evidence type="ECO:0000256" key="4">
    <source>
        <dbReference type="PIRSR" id="PIRSR006278-1"/>
    </source>
</evidence>
<dbReference type="Pfam" id="PF00291">
    <property type="entry name" value="PALP"/>
    <property type="match status" value="1"/>
</dbReference>
<evidence type="ECO:0000313" key="7">
    <source>
        <dbReference type="EMBL" id="MDP1521341.1"/>
    </source>
</evidence>
<dbReference type="GO" id="GO:0019148">
    <property type="term" value="F:D-cysteine desulfhydrase activity"/>
    <property type="evidence" value="ECO:0007669"/>
    <property type="project" value="TreeGrafter"/>
</dbReference>
<feature type="modified residue" description="N6-(pyridoxal phosphate)lysine" evidence="5">
    <location>
        <position position="47"/>
    </location>
</feature>
<dbReference type="EC" id="4.4.1.-" evidence="7"/>
<gene>
    <name evidence="7" type="ORF">Q8A57_10195</name>
</gene>
<evidence type="ECO:0000256" key="1">
    <source>
        <dbReference type="ARBA" id="ARBA00001933"/>
    </source>
</evidence>
<comment type="similarity">
    <text evidence="2">Belongs to the ACC deaminase/D-cysteine desulfhydrase family.</text>
</comment>
<accession>A0AAW8B637</accession>
<dbReference type="EMBL" id="JAUUUU010000006">
    <property type="protein sequence ID" value="MDP1521341.1"/>
    <property type="molecule type" value="Genomic_DNA"/>
</dbReference>
<name>A0AAW8B637_9GAMM</name>
<dbReference type="PANTHER" id="PTHR43780">
    <property type="entry name" value="1-AMINOCYCLOPROPANE-1-CARBOXYLATE DEAMINASE-RELATED"/>
    <property type="match status" value="1"/>
</dbReference>
<dbReference type="SUPFAM" id="SSF53686">
    <property type="entry name" value="Tryptophan synthase beta subunit-like PLP-dependent enzymes"/>
    <property type="match status" value="1"/>
</dbReference>
<sequence>MISYPQRLELAQTPTPLQLLSRLSAEVGTRIWIKRDDMTGCAISGNKVRKLEFTLAQALSEGADTIITCGGLQSNHCRATAILGAQLGLKVHLILRGETPEELDGNLLLDSLAGAQITVYPLSEYQQLSTLFDHWVEHYRREGRQAFAIPTGASDGIGAWGYIHCVEEMSAQFKARGITPEAIVCASGSGGTQAGLTLGCSLHNLDVPVVGFAVCDDEAYFQQKIREDITDWTLRYRQTLNVDALSVHVNDQYIGPGYGRATEEVFATIRRVAALEGIILDPVYSGKAFYGMLKELERGSFPSDSDLVFIHTGGLFGLFPQRQQLGLSLPVRDQ</sequence>
<protein>
    <submittedName>
        <fullName evidence="7">D-cysteine desulfhydrase family protein</fullName>
        <ecNumber evidence="7">4.4.1.-</ecNumber>
    </submittedName>
</protein>
<organism evidence="7 8">
    <name type="scientific">Porticoccus litoralis</name>
    <dbReference type="NCBI Taxonomy" id="434086"/>
    <lineage>
        <taxon>Bacteria</taxon>
        <taxon>Pseudomonadati</taxon>
        <taxon>Pseudomonadota</taxon>
        <taxon>Gammaproteobacteria</taxon>
        <taxon>Cellvibrionales</taxon>
        <taxon>Porticoccaceae</taxon>
        <taxon>Porticoccus</taxon>
    </lineage>
</organism>
<evidence type="ECO:0000256" key="3">
    <source>
        <dbReference type="ARBA" id="ARBA00022898"/>
    </source>
</evidence>
<evidence type="ECO:0000256" key="5">
    <source>
        <dbReference type="PIRSR" id="PIRSR006278-2"/>
    </source>
</evidence>
<dbReference type="Proteomes" id="UP001178354">
    <property type="component" value="Unassembled WGS sequence"/>
</dbReference>
<keyword evidence="3 5" id="KW-0663">Pyridoxal phosphate</keyword>
<comment type="caution">
    <text evidence="7">The sequence shown here is derived from an EMBL/GenBank/DDBJ whole genome shotgun (WGS) entry which is preliminary data.</text>
</comment>
<evidence type="ECO:0000259" key="6">
    <source>
        <dbReference type="Pfam" id="PF00291"/>
    </source>
</evidence>
<dbReference type="InterPro" id="IPR001926">
    <property type="entry name" value="TrpB-like_PALP"/>
</dbReference>
<keyword evidence="7" id="KW-0456">Lyase</keyword>
<dbReference type="AlphaFoldDB" id="A0AAW8B637"/>
<feature type="active site" description="Nucleophile" evidence="4">
    <location>
        <position position="74"/>
    </location>
</feature>
<dbReference type="PANTHER" id="PTHR43780:SF2">
    <property type="entry name" value="1-AMINOCYCLOPROPANE-1-CARBOXYLATE DEAMINASE-RELATED"/>
    <property type="match status" value="1"/>
</dbReference>
<evidence type="ECO:0000256" key="2">
    <source>
        <dbReference type="ARBA" id="ARBA00008639"/>
    </source>
</evidence>
<keyword evidence="8" id="KW-1185">Reference proteome</keyword>
<feature type="domain" description="Tryptophan synthase beta chain-like PALP" evidence="6">
    <location>
        <begin position="9"/>
        <end position="313"/>
    </location>
</feature>
<comment type="cofactor">
    <cofactor evidence="1">
        <name>pyridoxal 5'-phosphate</name>
        <dbReference type="ChEBI" id="CHEBI:597326"/>
    </cofactor>
</comment>